<dbReference type="InterPro" id="IPR020449">
    <property type="entry name" value="Tscrpt_reg_AraC-type_HTH"/>
</dbReference>
<sequence>MNTLKAASTGNRRYQSISRYTLYSEAPSASDPEFVHIEDIPSRARLFDWAINIHTHPNMFQLIYVQKGKVRIHIDGIEESRQGPCIIGIPAGVVHGFEFERDATNGCVITVAQLLMLDEQFARNFPYRKELLENPQILTFDLNDDREDLEFINQSVLQLTREYQQDANGKRSMFSWLLFALLLKLGRRVEANQPAQTEDLHSERFRKLNQLIEQHYRRHLPVEQYAEWLNTTPASLSRTCKQVADKNITDLLYDRLILEAQRSLIYSSVPVSLIAYDLGFTDPAYFSRFFRRRVGVSPTAFRELRDGTVASEQPLLRLAGNH</sequence>
<keyword evidence="2" id="KW-0238">DNA-binding</keyword>
<evidence type="ECO:0000256" key="2">
    <source>
        <dbReference type="ARBA" id="ARBA00023125"/>
    </source>
</evidence>
<proteinExistence type="predicted"/>
<dbReference type="InterPro" id="IPR047264">
    <property type="entry name" value="Cupin_HpaA-like_N"/>
</dbReference>
<evidence type="ECO:0000313" key="6">
    <source>
        <dbReference type="Proteomes" id="UP001150830"/>
    </source>
</evidence>
<dbReference type="EMBL" id="JAPNOA010000027">
    <property type="protein sequence ID" value="MCY0965512.1"/>
    <property type="molecule type" value="Genomic_DNA"/>
</dbReference>
<dbReference type="PANTHER" id="PTHR43280">
    <property type="entry name" value="ARAC-FAMILY TRANSCRIPTIONAL REGULATOR"/>
    <property type="match status" value="1"/>
</dbReference>
<keyword evidence="6" id="KW-1185">Reference proteome</keyword>
<name>A0A9X3IRR3_9GAMM</name>
<dbReference type="Proteomes" id="UP001150830">
    <property type="component" value="Unassembled WGS sequence"/>
</dbReference>
<dbReference type="Gene3D" id="2.60.120.10">
    <property type="entry name" value="Jelly Rolls"/>
    <property type="match status" value="1"/>
</dbReference>
<organism evidence="5 6">
    <name type="scientific">Parathalassolituus penaei</name>
    <dbReference type="NCBI Taxonomy" id="2997323"/>
    <lineage>
        <taxon>Bacteria</taxon>
        <taxon>Pseudomonadati</taxon>
        <taxon>Pseudomonadota</taxon>
        <taxon>Gammaproteobacteria</taxon>
        <taxon>Oceanospirillales</taxon>
        <taxon>Oceanospirillaceae</taxon>
        <taxon>Parathalassolituus</taxon>
    </lineage>
</organism>
<keyword evidence="3" id="KW-0804">Transcription</keyword>
<dbReference type="InterPro" id="IPR011051">
    <property type="entry name" value="RmlC_Cupin_sf"/>
</dbReference>
<evidence type="ECO:0000256" key="3">
    <source>
        <dbReference type="ARBA" id="ARBA00023163"/>
    </source>
</evidence>
<dbReference type="PANTHER" id="PTHR43280:SF32">
    <property type="entry name" value="TRANSCRIPTIONAL REGULATORY PROTEIN"/>
    <property type="match status" value="1"/>
</dbReference>
<dbReference type="GO" id="GO:0003700">
    <property type="term" value="F:DNA-binding transcription factor activity"/>
    <property type="evidence" value="ECO:0007669"/>
    <property type="project" value="InterPro"/>
</dbReference>
<dbReference type="SUPFAM" id="SSF51182">
    <property type="entry name" value="RmlC-like cupins"/>
    <property type="match status" value="1"/>
</dbReference>
<dbReference type="AlphaFoldDB" id="A0A9X3IRR3"/>
<evidence type="ECO:0000259" key="4">
    <source>
        <dbReference type="PROSITE" id="PS01124"/>
    </source>
</evidence>
<reference evidence="5" key="1">
    <citation type="submission" date="2022-11" db="EMBL/GenBank/DDBJ databases">
        <title>Parathalassolutuus dongxingensis gen. nov., sp. nov., a novel member of family Oceanospirillaceae isolated from a coastal shrimp pond in Guangxi, China.</title>
        <authorList>
            <person name="Chen H."/>
        </authorList>
    </citation>
    <scope>NUCLEOTIDE SEQUENCE</scope>
    <source>
        <strain evidence="5">G-43</strain>
    </source>
</reference>
<dbReference type="InterPro" id="IPR009057">
    <property type="entry name" value="Homeodomain-like_sf"/>
</dbReference>
<dbReference type="CDD" id="cd06999">
    <property type="entry name" value="cupin_HpaA-like_N"/>
    <property type="match status" value="1"/>
</dbReference>
<dbReference type="Pfam" id="PF12833">
    <property type="entry name" value="HTH_18"/>
    <property type="match status" value="1"/>
</dbReference>
<dbReference type="SUPFAM" id="SSF46689">
    <property type="entry name" value="Homeodomain-like"/>
    <property type="match status" value="1"/>
</dbReference>
<protein>
    <submittedName>
        <fullName evidence="5">Helix-turn-helix domain-containing protein</fullName>
    </submittedName>
</protein>
<dbReference type="InterPro" id="IPR014710">
    <property type="entry name" value="RmlC-like_jellyroll"/>
</dbReference>
<evidence type="ECO:0000313" key="5">
    <source>
        <dbReference type="EMBL" id="MCY0965512.1"/>
    </source>
</evidence>
<keyword evidence="1" id="KW-0805">Transcription regulation</keyword>
<evidence type="ECO:0000256" key="1">
    <source>
        <dbReference type="ARBA" id="ARBA00023015"/>
    </source>
</evidence>
<gene>
    <name evidence="5" type="ORF">OUO13_09960</name>
</gene>
<dbReference type="Gene3D" id="1.10.10.60">
    <property type="entry name" value="Homeodomain-like"/>
    <property type="match status" value="1"/>
</dbReference>
<dbReference type="SMART" id="SM00342">
    <property type="entry name" value="HTH_ARAC"/>
    <property type="match status" value="1"/>
</dbReference>
<dbReference type="PROSITE" id="PS01124">
    <property type="entry name" value="HTH_ARAC_FAMILY_2"/>
    <property type="match status" value="1"/>
</dbReference>
<dbReference type="RefSeq" id="WP_283173726.1">
    <property type="nucleotide sequence ID" value="NZ_JAPNOA010000027.1"/>
</dbReference>
<accession>A0A9X3IRR3</accession>
<dbReference type="InterPro" id="IPR018060">
    <property type="entry name" value="HTH_AraC"/>
</dbReference>
<comment type="caution">
    <text evidence="5">The sequence shown here is derived from an EMBL/GenBank/DDBJ whole genome shotgun (WGS) entry which is preliminary data.</text>
</comment>
<dbReference type="GO" id="GO:0043565">
    <property type="term" value="F:sequence-specific DNA binding"/>
    <property type="evidence" value="ECO:0007669"/>
    <property type="project" value="InterPro"/>
</dbReference>
<dbReference type="PRINTS" id="PR00032">
    <property type="entry name" value="HTHARAC"/>
</dbReference>
<feature type="domain" description="HTH araC/xylS-type" evidence="4">
    <location>
        <begin position="206"/>
        <end position="304"/>
    </location>
</feature>